<evidence type="ECO:0000313" key="4">
    <source>
        <dbReference type="EMBL" id="VIP02589.1"/>
    </source>
</evidence>
<keyword evidence="1" id="KW-0809">Transit peptide</keyword>
<evidence type="ECO:0000259" key="3">
    <source>
        <dbReference type="Pfam" id="PF08669"/>
    </source>
</evidence>
<feature type="domain" description="GCVT N-terminal" evidence="2">
    <location>
        <begin position="9"/>
        <end position="255"/>
    </location>
</feature>
<dbReference type="PANTHER" id="PTHR43757:SF2">
    <property type="entry name" value="AMINOMETHYLTRANSFERASE, MITOCHONDRIAL"/>
    <property type="match status" value="1"/>
</dbReference>
<evidence type="ECO:0000313" key="5">
    <source>
        <dbReference type="Proteomes" id="UP000464378"/>
    </source>
</evidence>
<dbReference type="SUPFAM" id="SSF101790">
    <property type="entry name" value="Aminomethyltransferase beta-barrel domain"/>
    <property type="match status" value="1"/>
</dbReference>
<evidence type="ECO:0008006" key="6">
    <source>
        <dbReference type="Google" id="ProtNLM"/>
    </source>
</evidence>
<dbReference type="InterPro" id="IPR017703">
    <property type="entry name" value="YgfZ/GCV_T_CS"/>
</dbReference>
<gene>
    <name evidence="4" type="ORF">GMBLW1_13710</name>
</gene>
<proteinExistence type="predicted"/>
<dbReference type="KEGG" id="tim:GMBLW1_13710"/>
<organism evidence="4">
    <name type="scientific">Tuwongella immobilis</name>
    <dbReference type="NCBI Taxonomy" id="692036"/>
    <lineage>
        <taxon>Bacteria</taxon>
        <taxon>Pseudomonadati</taxon>
        <taxon>Planctomycetota</taxon>
        <taxon>Planctomycetia</taxon>
        <taxon>Gemmatales</taxon>
        <taxon>Gemmataceae</taxon>
        <taxon>Tuwongella</taxon>
    </lineage>
</organism>
<dbReference type="Pfam" id="PF08669">
    <property type="entry name" value="GCV_T_C"/>
    <property type="match status" value="1"/>
</dbReference>
<dbReference type="PIRSF" id="PIRSF006487">
    <property type="entry name" value="GcvT"/>
    <property type="match status" value="1"/>
</dbReference>
<dbReference type="SUPFAM" id="SSF103025">
    <property type="entry name" value="Folate-binding domain"/>
    <property type="match status" value="1"/>
</dbReference>
<dbReference type="EMBL" id="LR593887">
    <property type="protein sequence ID" value="VTS01855.1"/>
    <property type="molecule type" value="Genomic_DNA"/>
</dbReference>
<keyword evidence="5" id="KW-1185">Reference proteome</keyword>
<evidence type="ECO:0000256" key="1">
    <source>
        <dbReference type="ARBA" id="ARBA00022946"/>
    </source>
</evidence>
<dbReference type="NCBIfam" id="TIGR03317">
    <property type="entry name" value="ygfZ_signature"/>
    <property type="match status" value="1"/>
</dbReference>
<dbReference type="InterPro" id="IPR028896">
    <property type="entry name" value="GcvT/YgfZ/DmdA"/>
</dbReference>
<dbReference type="Proteomes" id="UP000464378">
    <property type="component" value="Chromosome"/>
</dbReference>
<dbReference type="Gene3D" id="3.30.1360.120">
    <property type="entry name" value="Probable tRNA modification gtpase trme, domain 1"/>
    <property type="match status" value="1"/>
</dbReference>
<dbReference type="AlphaFoldDB" id="A0A6C2YN01"/>
<feature type="domain" description="Aminomethyltransferase C-terminal" evidence="3">
    <location>
        <begin position="287"/>
        <end position="362"/>
    </location>
</feature>
<protein>
    <recommendedName>
        <fullName evidence="6">Aminomethyltransferase folate-binding domain-containing protein</fullName>
    </recommendedName>
</protein>
<dbReference type="InterPro" id="IPR029043">
    <property type="entry name" value="GcvT/YgfZ_C"/>
</dbReference>
<dbReference type="InParanoid" id="A0A6C2YN01"/>
<reference evidence="4" key="1">
    <citation type="submission" date="2019-04" db="EMBL/GenBank/DDBJ databases">
        <authorList>
            <consortium name="Science for Life Laboratories"/>
        </authorList>
    </citation>
    <scope>NUCLEOTIDE SEQUENCE</scope>
    <source>
        <strain evidence="4">MBLW1</strain>
    </source>
</reference>
<dbReference type="InterPro" id="IPR013977">
    <property type="entry name" value="GcvT_C"/>
</dbReference>
<accession>A0A6C2YN01</accession>
<dbReference type="RefSeq" id="WP_162657748.1">
    <property type="nucleotide sequence ID" value="NZ_LR593887.1"/>
</dbReference>
<dbReference type="Pfam" id="PF01571">
    <property type="entry name" value="GCV_T"/>
    <property type="match status" value="1"/>
</dbReference>
<name>A0A6C2YN01_9BACT</name>
<sequence length="366" mass="39943">MTARTPIAAWAQAHGATFGQFAGWEMPAHYGDLAGEYRATLDSAALFDYSYAGKLELSGPDAPSFLGNLSTNDIASLPLGGGCETYFCDHRAKVQHAGWVYRVLLDGMRNGFWLDTTPGRDELLIRHLDRYLISEAVEMVNRTTQFAQFHLAGPRAKAILAEAIGSDLPELDEFLHMERTIGANAVVSLRRHDPLGVPGYDLVCTNERAEAVVRMLVDSLGAQPAGLETYETLRIEAGTPIYGIDIDENRFVMEVANALRAVSYRKGCYLGQEPIVMARDRAGFVNRSFLGMTVSREEPLPAGTKVMRENTEVGIITSSIRAPGRSNAVAIGYLRRGHQDIGTILEADVNGVRVPVTVAGFPVNRS</sequence>
<evidence type="ECO:0000259" key="2">
    <source>
        <dbReference type="Pfam" id="PF01571"/>
    </source>
</evidence>
<dbReference type="InterPro" id="IPR006222">
    <property type="entry name" value="GCVT_N"/>
</dbReference>
<dbReference type="PANTHER" id="PTHR43757">
    <property type="entry name" value="AMINOMETHYLTRANSFERASE"/>
    <property type="match status" value="1"/>
</dbReference>
<dbReference type="InterPro" id="IPR027266">
    <property type="entry name" value="TrmE/GcvT-like"/>
</dbReference>
<keyword evidence="4" id="KW-0808">Transferase</keyword>
<dbReference type="EMBL" id="LR586016">
    <property type="protein sequence ID" value="VIP02589.1"/>
    <property type="molecule type" value="Genomic_DNA"/>
</dbReference>
<dbReference type="GO" id="GO:0016740">
    <property type="term" value="F:transferase activity"/>
    <property type="evidence" value="ECO:0007669"/>
    <property type="project" value="UniProtKB-KW"/>
</dbReference>